<dbReference type="PANTHER" id="PTHR46149:SF2">
    <property type="entry name" value="GTP-BINDING PROTEIN RHES"/>
    <property type="match status" value="1"/>
</dbReference>
<dbReference type="GO" id="GO:0007165">
    <property type="term" value="P:signal transduction"/>
    <property type="evidence" value="ECO:0007669"/>
    <property type="project" value="TreeGrafter"/>
</dbReference>
<dbReference type="GO" id="GO:0005525">
    <property type="term" value="F:GTP binding"/>
    <property type="evidence" value="ECO:0007669"/>
    <property type="project" value="UniProtKB-KW"/>
</dbReference>
<dbReference type="PROSITE" id="PS51421">
    <property type="entry name" value="RAS"/>
    <property type="match status" value="1"/>
</dbReference>
<dbReference type="InterPro" id="IPR005225">
    <property type="entry name" value="Small_GTP-bd"/>
</dbReference>
<keyword evidence="5" id="KW-0342">GTP-binding</keyword>
<evidence type="ECO:0000256" key="8">
    <source>
        <dbReference type="ARBA" id="ARBA00038061"/>
    </source>
</evidence>
<keyword evidence="7" id="KW-0449">Lipoprotein</keyword>
<dbReference type="EMBL" id="OZ035840">
    <property type="protein sequence ID" value="CAL1588204.1"/>
    <property type="molecule type" value="Genomic_DNA"/>
</dbReference>
<dbReference type="Gene3D" id="3.40.50.300">
    <property type="entry name" value="P-loop containing nucleotide triphosphate hydrolases"/>
    <property type="match status" value="1"/>
</dbReference>
<dbReference type="PROSITE" id="PS51419">
    <property type="entry name" value="RAB"/>
    <property type="match status" value="1"/>
</dbReference>
<keyword evidence="11" id="KW-1185">Reference proteome</keyword>
<evidence type="ECO:0000313" key="11">
    <source>
        <dbReference type="Proteomes" id="UP001497482"/>
    </source>
</evidence>
<dbReference type="SMART" id="SM00174">
    <property type="entry name" value="RHO"/>
    <property type="match status" value="1"/>
</dbReference>
<evidence type="ECO:0008006" key="12">
    <source>
        <dbReference type="Google" id="ProtNLM"/>
    </source>
</evidence>
<keyword evidence="2" id="KW-1003">Cell membrane</keyword>
<feature type="compositionally biased region" description="Polar residues" evidence="9">
    <location>
        <begin position="74"/>
        <end position="84"/>
    </location>
</feature>
<dbReference type="Proteomes" id="UP001497482">
    <property type="component" value="Chromosome 18"/>
</dbReference>
<protein>
    <recommendedName>
        <fullName evidence="12">Small monomeric GTPase</fullName>
    </recommendedName>
</protein>
<dbReference type="SMART" id="SM00173">
    <property type="entry name" value="RAS"/>
    <property type="match status" value="1"/>
</dbReference>
<keyword evidence="3" id="KW-0488">Methylation</keyword>
<comment type="similarity">
    <text evidence="8">Belongs to the small GTPase superfamily. RasD family.</text>
</comment>
<evidence type="ECO:0000256" key="9">
    <source>
        <dbReference type="SAM" id="MobiDB-lite"/>
    </source>
</evidence>
<dbReference type="NCBIfam" id="TIGR00231">
    <property type="entry name" value="small_GTP"/>
    <property type="match status" value="1"/>
</dbReference>
<dbReference type="InterPro" id="IPR001806">
    <property type="entry name" value="Small_GTPase"/>
</dbReference>
<dbReference type="SMART" id="SM00175">
    <property type="entry name" value="RAB"/>
    <property type="match status" value="1"/>
</dbReference>
<keyword evidence="4" id="KW-0547">Nucleotide-binding</keyword>
<dbReference type="AlphaFoldDB" id="A0AAV2KLD4"/>
<dbReference type="InterPro" id="IPR052236">
    <property type="entry name" value="Small_GTPase_RasD"/>
</dbReference>
<evidence type="ECO:0000256" key="5">
    <source>
        <dbReference type="ARBA" id="ARBA00023134"/>
    </source>
</evidence>
<dbReference type="GO" id="GO:0003924">
    <property type="term" value="F:GTPase activity"/>
    <property type="evidence" value="ECO:0007669"/>
    <property type="project" value="InterPro"/>
</dbReference>
<dbReference type="InterPro" id="IPR027417">
    <property type="entry name" value="P-loop_NTPase"/>
</dbReference>
<keyword evidence="6" id="KW-0472">Membrane</keyword>
<dbReference type="Pfam" id="PF00071">
    <property type="entry name" value="Ras"/>
    <property type="match status" value="1"/>
</dbReference>
<evidence type="ECO:0000256" key="2">
    <source>
        <dbReference type="ARBA" id="ARBA00022475"/>
    </source>
</evidence>
<organism evidence="10 11">
    <name type="scientific">Knipowitschia caucasica</name>
    <name type="common">Caucasian dwarf goby</name>
    <name type="synonym">Pomatoschistus caucasicus</name>
    <dbReference type="NCBI Taxonomy" id="637954"/>
    <lineage>
        <taxon>Eukaryota</taxon>
        <taxon>Metazoa</taxon>
        <taxon>Chordata</taxon>
        <taxon>Craniata</taxon>
        <taxon>Vertebrata</taxon>
        <taxon>Euteleostomi</taxon>
        <taxon>Actinopterygii</taxon>
        <taxon>Neopterygii</taxon>
        <taxon>Teleostei</taxon>
        <taxon>Neoteleostei</taxon>
        <taxon>Acanthomorphata</taxon>
        <taxon>Gobiaria</taxon>
        <taxon>Gobiiformes</taxon>
        <taxon>Gobioidei</taxon>
        <taxon>Gobiidae</taxon>
        <taxon>Gobiinae</taxon>
        <taxon>Knipowitschia</taxon>
    </lineage>
</organism>
<sequence>MLWMSGRPGETNAEMNSEKGDLPFDGILNLFSFTGHHPPGAAHLQRSPVLQPPNKCSSQTGMSLGLQGLGGPARSSSGQRQVSNDKLVKKSVDNMDVCRIKPQHCQRIVVLGAPKVGKSNLLLRFLGKDFKEHYEPTREDFHRKLFHIGGETYRVDLLDAACERDFPAKRRLSILTGDIFLLVFSLDDKETFREACDLISEIKSAKTKFLKTKTPAKVPIVVCGNKADLGAQRVVGRSEVVKTLSEDVTYVETSAKNSVGLELLFRALAHVGGLPDEMSPSRHEIIPILSCQSVCAAHKGRSSAKTHKCAPCGAVDPLARRPSFTTDLKLVLGSSRKTKPERCQIQ</sequence>
<accession>A0AAV2KLD4</accession>
<evidence type="ECO:0000256" key="4">
    <source>
        <dbReference type="ARBA" id="ARBA00022741"/>
    </source>
</evidence>
<proteinExistence type="inferred from homology"/>
<reference evidence="10 11" key="1">
    <citation type="submission" date="2024-04" db="EMBL/GenBank/DDBJ databases">
        <authorList>
            <person name="Waldvogel A.-M."/>
            <person name="Schoenle A."/>
        </authorList>
    </citation>
    <scope>NUCLEOTIDE SEQUENCE [LARGE SCALE GENOMIC DNA]</scope>
</reference>
<dbReference type="GO" id="GO:0005886">
    <property type="term" value="C:plasma membrane"/>
    <property type="evidence" value="ECO:0007669"/>
    <property type="project" value="UniProtKB-SubCell"/>
</dbReference>
<evidence type="ECO:0000256" key="6">
    <source>
        <dbReference type="ARBA" id="ARBA00023136"/>
    </source>
</evidence>
<evidence type="ECO:0000256" key="7">
    <source>
        <dbReference type="ARBA" id="ARBA00023288"/>
    </source>
</evidence>
<comment type="subcellular location">
    <subcellularLocation>
        <location evidence="1">Cell membrane</location>
        <topology evidence="1">Lipid-anchor</topology>
    </subcellularLocation>
</comment>
<dbReference type="PRINTS" id="PR00449">
    <property type="entry name" value="RASTRNSFRMNG"/>
</dbReference>
<dbReference type="SUPFAM" id="SSF52540">
    <property type="entry name" value="P-loop containing nucleoside triphosphate hydrolases"/>
    <property type="match status" value="1"/>
</dbReference>
<feature type="region of interest" description="Disordered" evidence="9">
    <location>
        <begin position="42"/>
        <end position="84"/>
    </location>
</feature>
<dbReference type="GO" id="GO:0031681">
    <property type="term" value="F:G-protein beta-subunit binding"/>
    <property type="evidence" value="ECO:0007669"/>
    <property type="project" value="TreeGrafter"/>
</dbReference>
<evidence type="ECO:0000313" key="10">
    <source>
        <dbReference type="EMBL" id="CAL1588204.1"/>
    </source>
</evidence>
<gene>
    <name evidence="10" type="ORF">KC01_LOCUS18043</name>
</gene>
<evidence type="ECO:0000256" key="3">
    <source>
        <dbReference type="ARBA" id="ARBA00022481"/>
    </source>
</evidence>
<dbReference type="PANTHER" id="PTHR46149">
    <property type="entry name" value="MIP08469P"/>
    <property type="match status" value="1"/>
</dbReference>
<name>A0AAV2KLD4_KNICA</name>
<evidence type="ECO:0000256" key="1">
    <source>
        <dbReference type="ARBA" id="ARBA00004193"/>
    </source>
</evidence>